<feature type="chain" id="PRO_5031305529" evidence="1">
    <location>
        <begin position="24"/>
        <end position="458"/>
    </location>
</feature>
<protein>
    <submittedName>
        <fullName evidence="3">Thiol-disulfide isomerase/thioredoxin</fullName>
    </submittedName>
</protein>
<dbReference type="InterPro" id="IPR050553">
    <property type="entry name" value="Thioredoxin_ResA/DsbE_sf"/>
</dbReference>
<dbReference type="Pfam" id="PF13905">
    <property type="entry name" value="Thioredoxin_8"/>
    <property type="match status" value="1"/>
</dbReference>
<dbReference type="Proteomes" id="UP000541352">
    <property type="component" value="Unassembled WGS sequence"/>
</dbReference>
<dbReference type="GO" id="GO:0016853">
    <property type="term" value="F:isomerase activity"/>
    <property type="evidence" value="ECO:0007669"/>
    <property type="project" value="UniProtKB-KW"/>
</dbReference>
<dbReference type="PANTHER" id="PTHR42852:SF17">
    <property type="entry name" value="THIOREDOXIN-LIKE PROTEIN HI_1115"/>
    <property type="match status" value="1"/>
</dbReference>
<proteinExistence type="predicted"/>
<evidence type="ECO:0000259" key="2">
    <source>
        <dbReference type="PROSITE" id="PS51352"/>
    </source>
</evidence>
<dbReference type="InterPro" id="IPR013766">
    <property type="entry name" value="Thioredoxin_domain"/>
</dbReference>
<gene>
    <name evidence="3" type="ORF">FHS57_005295</name>
</gene>
<keyword evidence="1" id="KW-0732">Signal</keyword>
<dbReference type="EMBL" id="JACIBY010000015">
    <property type="protein sequence ID" value="MBB3841273.1"/>
    <property type="molecule type" value="Genomic_DNA"/>
</dbReference>
<evidence type="ECO:0000256" key="1">
    <source>
        <dbReference type="SAM" id="SignalP"/>
    </source>
</evidence>
<feature type="signal peptide" evidence="1">
    <location>
        <begin position="1"/>
        <end position="23"/>
    </location>
</feature>
<dbReference type="CDD" id="cd02966">
    <property type="entry name" value="TlpA_like_family"/>
    <property type="match status" value="1"/>
</dbReference>
<dbReference type="RefSeq" id="WP_183978829.1">
    <property type="nucleotide sequence ID" value="NZ_JACIBY010000015.1"/>
</dbReference>
<dbReference type="InterPro" id="IPR036249">
    <property type="entry name" value="Thioredoxin-like_sf"/>
</dbReference>
<dbReference type="SUPFAM" id="SSF52833">
    <property type="entry name" value="Thioredoxin-like"/>
    <property type="match status" value="1"/>
</dbReference>
<dbReference type="PANTHER" id="PTHR42852">
    <property type="entry name" value="THIOL:DISULFIDE INTERCHANGE PROTEIN DSBE"/>
    <property type="match status" value="1"/>
</dbReference>
<evidence type="ECO:0000313" key="4">
    <source>
        <dbReference type="Proteomes" id="UP000541352"/>
    </source>
</evidence>
<reference evidence="3 4" key="1">
    <citation type="submission" date="2020-08" db="EMBL/GenBank/DDBJ databases">
        <title>Genomic Encyclopedia of Type Strains, Phase IV (KMG-IV): sequencing the most valuable type-strain genomes for metagenomic binning, comparative biology and taxonomic classification.</title>
        <authorList>
            <person name="Goeker M."/>
        </authorList>
    </citation>
    <scope>NUCLEOTIDE SEQUENCE [LARGE SCALE GENOMIC DNA]</scope>
    <source>
        <strain evidence="3 4">DSM 17976</strain>
    </source>
</reference>
<sequence length="458" mass="53309">MPNKRWILCACIVILASWKPSFAQKKLRIEAKIANIKPMRLILAQYFAGQQMPVDTAILGADGRVVWQTDAIPEGVCRIVGLGKGLDIFVTGSQQFSFEADYKDLIASIRFKNSPENTLFFDYQRELRRRYQAALAERQRMGIKEDSDPRWKNRFQELNQQVKKFVDSLYQKHPTYLSTRFLKSYQEPNLPILPVQKLSAKDSLYLRNYAWEHFFDNAFLSDERMVYTSTVPARFERFLKALPQFEKEHRRKLVEGLIQKTKGTTELRKYIIGGLAQRVELTSNPDFDQLFEQIVDNYVENDTKLWDASTLQRLKELKTIKANVAIGNTFPKIPLSTVDGKAFHWEDIHSDYTLLFFFDPGCTHCREATPALVTMAKQYANKMNVVAITLDPNEAQWKAFINQFQTEDFVNVRDSARSIEFHKLGVIEYPTIYLLDRDKKIVGRWLKVEELPSYLVSR</sequence>
<organism evidence="3 4">
    <name type="scientific">Runella defluvii</name>
    <dbReference type="NCBI Taxonomy" id="370973"/>
    <lineage>
        <taxon>Bacteria</taxon>
        <taxon>Pseudomonadati</taxon>
        <taxon>Bacteroidota</taxon>
        <taxon>Cytophagia</taxon>
        <taxon>Cytophagales</taxon>
        <taxon>Spirosomataceae</taxon>
        <taxon>Runella</taxon>
    </lineage>
</organism>
<dbReference type="PROSITE" id="PS51352">
    <property type="entry name" value="THIOREDOXIN_2"/>
    <property type="match status" value="1"/>
</dbReference>
<accession>A0A7W6ET24</accession>
<keyword evidence="3" id="KW-0413">Isomerase</keyword>
<evidence type="ECO:0000313" key="3">
    <source>
        <dbReference type="EMBL" id="MBB3841273.1"/>
    </source>
</evidence>
<comment type="caution">
    <text evidence="3">The sequence shown here is derived from an EMBL/GenBank/DDBJ whole genome shotgun (WGS) entry which is preliminary data.</text>
</comment>
<keyword evidence="4" id="KW-1185">Reference proteome</keyword>
<dbReference type="Gene3D" id="3.40.30.10">
    <property type="entry name" value="Glutaredoxin"/>
    <property type="match status" value="1"/>
</dbReference>
<dbReference type="AlphaFoldDB" id="A0A7W6ET24"/>
<dbReference type="InterPro" id="IPR012336">
    <property type="entry name" value="Thioredoxin-like_fold"/>
</dbReference>
<feature type="domain" description="Thioredoxin" evidence="2">
    <location>
        <begin position="324"/>
        <end position="458"/>
    </location>
</feature>
<name>A0A7W6ET24_9BACT</name>